<dbReference type="PROSITE" id="PS51202">
    <property type="entry name" value="RCK_C"/>
    <property type="match status" value="2"/>
</dbReference>
<evidence type="ECO:0000256" key="5">
    <source>
        <dbReference type="ARBA" id="ARBA00022989"/>
    </source>
</evidence>
<evidence type="ECO:0000256" key="2">
    <source>
        <dbReference type="ARBA" id="ARBA00022448"/>
    </source>
</evidence>
<evidence type="ECO:0000256" key="4">
    <source>
        <dbReference type="ARBA" id="ARBA00022737"/>
    </source>
</evidence>
<name>A0ABU3MKS6_9PROT</name>
<feature type="transmembrane region" description="Helical" evidence="7">
    <location>
        <begin position="104"/>
        <end position="131"/>
    </location>
</feature>
<keyword evidence="10" id="KW-1185">Reference proteome</keyword>
<dbReference type="InterPro" id="IPR031312">
    <property type="entry name" value="Na/sul_symport_CS"/>
</dbReference>
<feature type="transmembrane region" description="Helical" evidence="7">
    <location>
        <begin position="37"/>
        <end position="54"/>
    </location>
</feature>
<feature type="transmembrane region" description="Helical" evidence="7">
    <location>
        <begin position="429"/>
        <end position="460"/>
    </location>
</feature>
<accession>A0ABU3MKS6</accession>
<dbReference type="Pfam" id="PF02080">
    <property type="entry name" value="TrkA_C"/>
    <property type="match status" value="2"/>
</dbReference>
<comment type="caution">
    <text evidence="9">The sequence shown here is derived from an EMBL/GenBank/DDBJ whole genome shotgun (WGS) entry which is preliminary data.</text>
</comment>
<feature type="transmembrane region" description="Helical" evidence="7">
    <location>
        <begin position="555"/>
        <end position="575"/>
    </location>
</feature>
<evidence type="ECO:0000313" key="10">
    <source>
        <dbReference type="Proteomes" id="UP001258945"/>
    </source>
</evidence>
<gene>
    <name evidence="9" type="ORF">RQ831_21240</name>
</gene>
<evidence type="ECO:0000259" key="8">
    <source>
        <dbReference type="PROSITE" id="PS51202"/>
    </source>
</evidence>
<protein>
    <submittedName>
        <fullName evidence="9">SLC13 family permease</fullName>
    </submittedName>
</protein>
<evidence type="ECO:0000256" key="1">
    <source>
        <dbReference type="ARBA" id="ARBA00004141"/>
    </source>
</evidence>
<evidence type="ECO:0000256" key="6">
    <source>
        <dbReference type="ARBA" id="ARBA00023136"/>
    </source>
</evidence>
<reference evidence="9 10" key="1">
    <citation type="journal article" date="2019" name="Microb. Pathog.">
        <title>Comparison of VITEK 2, MALDI-TOF MS, 16S rRNA gene sequencing, and whole-genome sequencing for identification of Roseomonas mucosa.</title>
        <authorList>
            <person name="Rudolph W.W."/>
            <person name="Gunzer F."/>
            <person name="Trauth M."/>
            <person name="Bunk B."/>
            <person name="Bigge R."/>
            <person name="Schrottner P."/>
        </authorList>
    </citation>
    <scope>NUCLEOTIDE SEQUENCE [LARGE SCALE GENOMIC DNA]</scope>
    <source>
        <strain evidence="9 10">DSM 103800</strain>
    </source>
</reference>
<feature type="transmembrane region" description="Helical" evidence="7">
    <location>
        <begin position="12"/>
        <end position="30"/>
    </location>
</feature>
<keyword evidence="4" id="KW-0677">Repeat</keyword>
<evidence type="ECO:0000256" key="3">
    <source>
        <dbReference type="ARBA" id="ARBA00022692"/>
    </source>
</evidence>
<evidence type="ECO:0000313" key="9">
    <source>
        <dbReference type="EMBL" id="MDT8333583.1"/>
    </source>
</evidence>
<evidence type="ECO:0000256" key="7">
    <source>
        <dbReference type="SAM" id="Phobius"/>
    </source>
</evidence>
<feature type="transmembrane region" description="Helical" evidence="7">
    <location>
        <begin position="510"/>
        <end position="543"/>
    </location>
</feature>
<dbReference type="InterPro" id="IPR036721">
    <property type="entry name" value="RCK_C_sf"/>
</dbReference>
<feature type="domain" description="RCK C-terminal" evidence="8">
    <location>
        <begin position="225"/>
        <end position="313"/>
    </location>
</feature>
<dbReference type="InterPro" id="IPR051679">
    <property type="entry name" value="DASS-Related_Transporters"/>
</dbReference>
<feature type="transmembrane region" description="Helical" evidence="7">
    <location>
        <begin position="66"/>
        <end position="84"/>
    </location>
</feature>
<sequence length="618" mass="66298">MPLHPQRSSMTSSLAAILLLLVAAIVMFVLNRPRMDAVALIMMAAMPFTGVVTVNETLAGFADPNIVLIAALFVIGEGLVRTGVARRLGDWLNARAGSSPTRLLVLLMLVVGGLGSFMSSTAVVAIFIPVVLRICQNTGTPPRQLMMPLSVAALISGMMTLVATTPNLVVNAELMRQGAGGFHFFSFTPFGLPLLILGIGYMLFARRLLAGGPETAVARPRVSLRDWIDQYGLAEREYRVRVSPESPLIGKKLEELSLRDSGINILAIERGGRFSTEVLRPSAQTALQTYDVLLIDVVASHVEIDELRHRFHLRRMPLSDGAYFLDKSQEIGMVEAMLPPESPLIGQSILKARVRATYGLTVIGLRRGQKIFGQGLLEEKLKVGDTLLLIGFWGDIRELQRNASDLIVLTQPAEMQEVLPAAKRAPQAVLILALTVGLMVSGLVPNVHAALIGCLLMGLFRCVDMSSAYRSVSWKSLILIVGMLPFSLALQRTGGVDLAADAVLALTGNAAPRTVLAILFVITAVLGLFISNTATAVLMAPVALAVAKDLGASPYPFAMTVALAASAAFMTPISSPVNTLVVGPGNYTFGDFVKIGVPFTMVVMMVSLLLVPWLLPFR</sequence>
<feature type="transmembrane region" description="Helical" evidence="7">
    <location>
        <begin position="472"/>
        <end position="490"/>
    </location>
</feature>
<dbReference type="PANTHER" id="PTHR43652:SF1">
    <property type="entry name" value="RESPONSE REGULATOR"/>
    <property type="match status" value="1"/>
</dbReference>
<dbReference type="Gene3D" id="3.30.70.1450">
    <property type="entry name" value="Regulator of K+ conductance, C-terminal domain"/>
    <property type="match status" value="2"/>
</dbReference>
<dbReference type="RefSeq" id="WP_314285108.1">
    <property type="nucleotide sequence ID" value="NZ_JAVVDO010000062.1"/>
</dbReference>
<keyword evidence="5 7" id="KW-1133">Transmembrane helix</keyword>
<organism evidence="9 10">
    <name type="scientific">Roseomonas gilardii</name>
    <dbReference type="NCBI Taxonomy" id="257708"/>
    <lineage>
        <taxon>Bacteria</taxon>
        <taxon>Pseudomonadati</taxon>
        <taxon>Pseudomonadota</taxon>
        <taxon>Alphaproteobacteria</taxon>
        <taxon>Acetobacterales</taxon>
        <taxon>Roseomonadaceae</taxon>
        <taxon>Roseomonas</taxon>
    </lineage>
</organism>
<dbReference type="PROSITE" id="PS01271">
    <property type="entry name" value="NA_SULFATE"/>
    <property type="match status" value="1"/>
</dbReference>
<feature type="transmembrane region" description="Helical" evidence="7">
    <location>
        <begin position="595"/>
        <end position="615"/>
    </location>
</feature>
<keyword evidence="3 7" id="KW-0812">Transmembrane</keyword>
<feature type="domain" description="RCK C-terminal" evidence="8">
    <location>
        <begin position="319"/>
        <end position="405"/>
    </location>
</feature>
<dbReference type="InterPro" id="IPR004680">
    <property type="entry name" value="Cit_transptr-like_dom"/>
</dbReference>
<dbReference type="EMBL" id="JAVVDO010000062">
    <property type="protein sequence ID" value="MDT8333583.1"/>
    <property type="molecule type" value="Genomic_DNA"/>
</dbReference>
<feature type="transmembrane region" description="Helical" evidence="7">
    <location>
        <begin position="151"/>
        <end position="170"/>
    </location>
</feature>
<dbReference type="PANTHER" id="PTHR43652">
    <property type="entry name" value="BASIC AMINO ACID ANTIPORTER YFCC-RELATED"/>
    <property type="match status" value="1"/>
</dbReference>
<keyword evidence="6 7" id="KW-0472">Membrane</keyword>
<dbReference type="InterPro" id="IPR006037">
    <property type="entry name" value="RCK_C"/>
</dbReference>
<proteinExistence type="predicted"/>
<dbReference type="Pfam" id="PF03600">
    <property type="entry name" value="CitMHS"/>
    <property type="match status" value="1"/>
</dbReference>
<feature type="transmembrane region" description="Helical" evidence="7">
    <location>
        <begin position="182"/>
        <end position="204"/>
    </location>
</feature>
<keyword evidence="2" id="KW-0813">Transport</keyword>
<dbReference type="Proteomes" id="UP001258945">
    <property type="component" value="Unassembled WGS sequence"/>
</dbReference>
<comment type="subcellular location">
    <subcellularLocation>
        <location evidence="1">Membrane</location>
        <topology evidence="1">Multi-pass membrane protein</topology>
    </subcellularLocation>
</comment>
<dbReference type="SUPFAM" id="SSF116726">
    <property type="entry name" value="TrkA C-terminal domain-like"/>
    <property type="match status" value="2"/>
</dbReference>